<dbReference type="Gene3D" id="3.40.50.1000">
    <property type="entry name" value="HAD superfamily/HAD-like"/>
    <property type="match status" value="1"/>
</dbReference>
<feature type="transmembrane region" description="Helical" evidence="6">
    <location>
        <begin position="248"/>
        <end position="272"/>
    </location>
</feature>
<dbReference type="PANTHER" id="PTHR42861">
    <property type="entry name" value="CALCIUM-TRANSPORTING ATPASE"/>
    <property type="match status" value="1"/>
</dbReference>
<dbReference type="SUPFAM" id="SSF56784">
    <property type="entry name" value="HAD-like"/>
    <property type="match status" value="1"/>
</dbReference>
<comment type="caution">
    <text evidence="8">The sequence shown here is derived from an EMBL/GenBank/DDBJ whole genome shotgun (WGS) entry which is preliminary data.</text>
</comment>
<evidence type="ECO:0000256" key="3">
    <source>
        <dbReference type="ARBA" id="ARBA00022967"/>
    </source>
</evidence>
<evidence type="ECO:0000256" key="2">
    <source>
        <dbReference type="ARBA" id="ARBA00022692"/>
    </source>
</evidence>
<feature type="transmembrane region" description="Helical" evidence="6">
    <location>
        <begin position="68"/>
        <end position="86"/>
    </location>
</feature>
<evidence type="ECO:0000256" key="4">
    <source>
        <dbReference type="ARBA" id="ARBA00022989"/>
    </source>
</evidence>
<sequence length="784" mass="86520">MEVTNTAIKGLTQKQVEERIRNHQRNSVSHSITKTHGQIFKENICTLFNLLNILIALGLVLVNAWSNLFFLAVIICNIVIGILQELHAKKLVDDLSLLMRQKVSVMRDGVVCSVDVQDLVVDDIMVLSSGEQIVCDAVLIQGEAEVNEALLSGESDPIHKRKKDQLLSGSSIISGKCYARIIHVGEENYANRIASEVKEVRAVNSRLLNAMKRITRLSGYAIIPLGILLFLEAWGFRGDSIQESVITSSAALLGMLPKGLVLLISVSLAAGVSRMAKHKVLIQDLYSLETLANVDTLCLDKTGTITTGDLKVEALLPLCDEAEIDMEYIRSFLHYSDDNNATYEALCAQISPCAVHEPKARIPFSSLRKWSSAYFEGYGSLVMGAPEKLLEKLDTSFSAIMEEGKRMVVIGRCAQVIDKDAPLPIIQPLYAVIFTDTIRPHVEKTLQFFREEDVNIKIISGDHITAVSAIARQAGLHNWNACLDMSGIGDDPFVIEQLAEQYAVFGRVTPLQKKLLVQALQKKGHAVAMSGDGVNDMLALKEADCSIAIAQGSDAVKQMSQIVLLDSDFSALPMILKEGRRVVNNATRVAGVFFIKTIYSILLSVLCIVMNLPFPFIPIQITLIDLAIEAFPSFLTMLEPDHRKVNGDFLSTVLRNALPNAIAIVYSFLAIVFMSDGFSIRYDEAVTMMYVCVAVISMLAVYHSSRPLNRLRTLICICMTAGFILAILLFHNLLHITLLSFRLLILTAILALSAILVRQILMLLLPWIPGLRPQPNNARQHSLS</sequence>
<dbReference type="GO" id="GO:0016887">
    <property type="term" value="F:ATP hydrolysis activity"/>
    <property type="evidence" value="ECO:0007669"/>
    <property type="project" value="InterPro"/>
</dbReference>
<dbReference type="Pfam" id="PF00702">
    <property type="entry name" value="Hydrolase"/>
    <property type="match status" value="1"/>
</dbReference>
<dbReference type="PROSITE" id="PS00154">
    <property type="entry name" value="ATPASE_E1_E2"/>
    <property type="match status" value="1"/>
</dbReference>
<feature type="transmembrane region" description="Helical" evidence="6">
    <location>
        <begin position="714"/>
        <end position="734"/>
    </location>
</feature>
<dbReference type="RefSeq" id="WP_044905689.1">
    <property type="nucleotide sequence ID" value="NZ_JQIF01000050.1"/>
</dbReference>
<dbReference type="Proteomes" id="UP000030008">
    <property type="component" value="Unassembled WGS sequence"/>
</dbReference>
<keyword evidence="3" id="KW-1278">Translocase</keyword>
<evidence type="ECO:0000259" key="7">
    <source>
        <dbReference type="Pfam" id="PF00122"/>
    </source>
</evidence>
<feature type="transmembrane region" description="Helical" evidence="6">
    <location>
        <begin position="44"/>
        <end position="62"/>
    </location>
</feature>
<feature type="transmembrane region" description="Helical" evidence="6">
    <location>
        <begin position="589"/>
        <end position="611"/>
    </location>
</feature>
<evidence type="ECO:0000313" key="9">
    <source>
        <dbReference type="Proteomes" id="UP000030008"/>
    </source>
</evidence>
<dbReference type="InterPro" id="IPR036412">
    <property type="entry name" value="HAD-like_sf"/>
</dbReference>
<dbReference type="InterPro" id="IPR023298">
    <property type="entry name" value="ATPase_P-typ_TM_dom_sf"/>
</dbReference>
<feature type="domain" description="P-type ATPase A" evidence="7">
    <location>
        <begin position="99"/>
        <end position="197"/>
    </location>
</feature>
<dbReference type="SFLD" id="SFLDG00002">
    <property type="entry name" value="C1.7:_P-type_atpase_like"/>
    <property type="match status" value="1"/>
</dbReference>
<dbReference type="InterPro" id="IPR059000">
    <property type="entry name" value="ATPase_P-type_domA"/>
</dbReference>
<dbReference type="SUPFAM" id="SSF81653">
    <property type="entry name" value="Calcium ATPase, transduction domain A"/>
    <property type="match status" value="1"/>
</dbReference>
<dbReference type="Pfam" id="PF00122">
    <property type="entry name" value="E1-E2_ATPase"/>
    <property type="match status" value="1"/>
</dbReference>
<keyword evidence="5 6" id="KW-0472">Membrane</keyword>
<dbReference type="Gene3D" id="1.20.1110.10">
    <property type="entry name" value="Calcium-transporting ATPase, transmembrane domain"/>
    <property type="match status" value="1"/>
</dbReference>
<dbReference type="GO" id="GO:0016020">
    <property type="term" value="C:membrane"/>
    <property type="evidence" value="ECO:0007669"/>
    <property type="project" value="UniProtKB-SubCell"/>
</dbReference>
<dbReference type="Gene3D" id="2.70.150.10">
    <property type="entry name" value="Calcium-transporting ATPase, cytoplasmic transduction domain A"/>
    <property type="match status" value="1"/>
</dbReference>
<dbReference type="SUPFAM" id="SSF81665">
    <property type="entry name" value="Calcium ATPase, transmembrane domain M"/>
    <property type="match status" value="1"/>
</dbReference>
<dbReference type="InterPro" id="IPR023299">
    <property type="entry name" value="ATPase_P-typ_cyto_dom_N"/>
</dbReference>
<keyword evidence="4 6" id="KW-1133">Transmembrane helix</keyword>
<proteinExistence type="predicted"/>
<feature type="transmembrane region" description="Helical" evidence="6">
    <location>
        <begin position="617"/>
        <end position="638"/>
    </location>
</feature>
<dbReference type="Gene3D" id="3.40.1110.10">
    <property type="entry name" value="Calcium-transporting ATPase, cytoplasmic domain N"/>
    <property type="match status" value="1"/>
</dbReference>
<feature type="transmembrane region" description="Helical" evidence="6">
    <location>
        <begin position="740"/>
        <end position="765"/>
    </location>
</feature>
<protein>
    <submittedName>
        <fullName evidence="8">ATPase</fullName>
    </submittedName>
</protein>
<evidence type="ECO:0000256" key="6">
    <source>
        <dbReference type="SAM" id="Phobius"/>
    </source>
</evidence>
<accession>A0A099I4R1</accession>
<name>A0A099I4R1_CLOIN</name>
<dbReference type="EMBL" id="JQIF01000050">
    <property type="protein sequence ID" value="KGJ52914.1"/>
    <property type="molecule type" value="Genomic_DNA"/>
</dbReference>
<organism evidence="8 9">
    <name type="scientific">Clostridium innocuum</name>
    <dbReference type="NCBI Taxonomy" id="1522"/>
    <lineage>
        <taxon>Bacteria</taxon>
        <taxon>Bacillati</taxon>
        <taxon>Bacillota</taxon>
        <taxon>Clostridia</taxon>
        <taxon>Eubacteriales</taxon>
        <taxon>Clostridiaceae</taxon>
        <taxon>Clostridium</taxon>
    </lineage>
</organism>
<evidence type="ECO:0000256" key="5">
    <source>
        <dbReference type="ARBA" id="ARBA00023136"/>
    </source>
</evidence>
<dbReference type="InterPro" id="IPR001757">
    <property type="entry name" value="P_typ_ATPase"/>
</dbReference>
<evidence type="ECO:0000256" key="1">
    <source>
        <dbReference type="ARBA" id="ARBA00004141"/>
    </source>
</evidence>
<dbReference type="SFLD" id="SFLDF00027">
    <property type="entry name" value="p-type_atpase"/>
    <property type="match status" value="1"/>
</dbReference>
<comment type="subcellular location">
    <subcellularLocation>
        <location evidence="1">Membrane</location>
        <topology evidence="1">Multi-pass membrane protein</topology>
    </subcellularLocation>
</comment>
<dbReference type="PRINTS" id="PR00119">
    <property type="entry name" value="CATATPASE"/>
</dbReference>
<dbReference type="InterPro" id="IPR023214">
    <property type="entry name" value="HAD_sf"/>
</dbReference>
<dbReference type="InterPro" id="IPR044492">
    <property type="entry name" value="P_typ_ATPase_HD_dom"/>
</dbReference>
<dbReference type="InterPro" id="IPR018303">
    <property type="entry name" value="ATPase_P-typ_P_site"/>
</dbReference>
<feature type="transmembrane region" description="Helical" evidence="6">
    <location>
        <begin position="658"/>
        <end position="679"/>
    </location>
</feature>
<dbReference type="GO" id="GO:0005524">
    <property type="term" value="F:ATP binding"/>
    <property type="evidence" value="ECO:0007669"/>
    <property type="project" value="InterPro"/>
</dbReference>
<dbReference type="NCBIfam" id="TIGR01494">
    <property type="entry name" value="ATPase_P-type"/>
    <property type="match status" value="2"/>
</dbReference>
<dbReference type="AlphaFoldDB" id="A0A099I4R1"/>
<feature type="transmembrane region" description="Helical" evidence="6">
    <location>
        <begin position="685"/>
        <end position="702"/>
    </location>
</feature>
<reference evidence="8 9" key="1">
    <citation type="submission" date="2014-08" db="EMBL/GenBank/DDBJ databases">
        <title>Clostridium innocuum, an unnegligible vancomycin-resistant pathogen causing extra-intestinal infections.</title>
        <authorList>
            <person name="Feng Y."/>
            <person name="Chiu C.-H."/>
        </authorList>
    </citation>
    <scope>NUCLEOTIDE SEQUENCE [LARGE SCALE GENOMIC DNA]</scope>
    <source>
        <strain evidence="8 9">AN88</strain>
    </source>
</reference>
<gene>
    <name evidence="8" type="ORF">CIAN88_12240</name>
</gene>
<evidence type="ECO:0000313" key="8">
    <source>
        <dbReference type="EMBL" id="KGJ52914.1"/>
    </source>
</evidence>
<keyword evidence="2 6" id="KW-0812">Transmembrane</keyword>
<dbReference type="InterPro" id="IPR008250">
    <property type="entry name" value="ATPase_P-typ_transduc_dom_A_sf"/>
</dbReference>
<dbReference type="SFLD" id="SFLDS00003">
    <property type="entry name" value="Haloacid_Dehalogenase"/>
    <property type="match status" value="1"/>
</dbReference>
<feature type="transmembrane region" description="Helical" evidence="6">
    <location>
        <begin position="217"/>
        <end position="236"/>
    </location>
</feature>